<dbReference type="InterPro" id="IPR049278">
    <property type="entry name" value="MS_channel_C"/>
</dbReference>
<dbReference type="SUPFAM" id="SSF82861">
    <property type="entry name" value="Mechanosensitive channel protein MscS (YggB), transmembrane region"/>
    <property type="match status" value="1"/>
</dbReference>
<dbReference type="InterPro" id="IPR006686">
    <property type="entry name" value="MscS_channel_CS"/>
</dbReference>
<dbReference type="InterPro" id="IPR011014">
    <property type="entry name" value="MscS_channel_TM-2"/>
</dbReference>
<feature type="region of interest" description="Disordered" evidence="7">
    <location>
        <begin position="761"/>
        <end position="800"/>
    </location>
</feature>
<dbReference type="PROSITE" id="PS01246">
    <property type="entry name" value="UPF0003"/>
    <property type="match status" value="1"/>
</dbReference>
<dbReference type="Pfam" id="PF21082">
    <property type="entry name" value="MS_channel_3rd"/>
    <property type="match status" value="1"/>
</dbReference>
<sequence length="800" mass="89909">MLLLFLVCSTTVASEFNWTGQWDSIWRHRGARITLEQTGQQVTGGYDLYGGEIDGVVSGLQLTGTWKEGGRSGPFLAIMSSDGRTFTARFGNNEWLTAIRVEDDNAYQGDAFDYSSPASVLFHFLSIMNAVGPGRMELQSEASHFIDFSRPFETRISELDYTRLLFEVLDRLTFRSFDIKHSATDRTASVRLYQAGSDVSLLLEFTRTGDEWHIDPPSPDLLRETLEALKAARPALRPGVVSELRSPRDTLRTLVESFDKTDGASLERAVRTLNLQGLSALAREYEAPRLARYINRVIERLGPVIWQEVPDDPAATSPYVYFEHPLGVIAIEPVLNEAGQVEWLFGQETLASIRSVYAALDNLPSPQALYQPSQPVSLYFKIRDYVRSLNTGLVRQTGPMETWQWIGLLVTFVLAYILGRLLSRLIVLLALRYASHEFESPAFLEWLLRWSFTLLSVGLGLRLADYALSFPDVVQVLIATISWSTIILSVTAMLLLVVKLMADHVRRKKALMGHNITLVSLVSGIIRVAIVLTAILMLADVLQVPYQSVLAGLGIGGIAVALAAQSTLQNFISGITLYFDKPIAIGDFCRFGEQMGTVEFIGMRSTRIRTLDRTLVTIPNSEFSNMQIENYAKRDQMFLNSTLRLRYETAPDQLRYVLVQLREMLLAHPKVASDPLRVRLIGFGEHSLDLEIFAYLMTTDRAEFVAIREDIYLRVMDIVTQAGTKFAFPAVVHYNTTDRMPDPAQSEASVNTVAQWREEGRLPFPDHPWPDKAQLRSTLDYPPRGSSTDQTDPFGQERKL</sequence>
<evidence type="ECO:0000256" key="2">
    <source>
        <dbReference type="ARBA" id="ARBA00008017"/>
    </source>
</evidence>
<evidence type="ECO:0000256" key="7">
    <source>
        <dbReference type="SAM" id="MobiDB-lite"/>
    </source>
</evidence>
<keyword evidence="4 8" id="KW-0812">Transmembrane</keyword>
<evidence type="ECO:0000256" key="5">
    <source>
        <dbReference type="ARBA" id="ARBA00022989"/>
    </source>
</evidence>
<evidence type="ECO:0000313" key="13">
    <source>
        <dbReference type="Proteomes" id="UP000244571"/>
    </source>
</evidence>
<dbReference type="KEGG" id="boz:DBV39_00345"/>
<comment type="similarity">
    <text evidence="2">Belongs to the MscS (TC 1.A.23) family.</text>
</comment>
<evidence type="ECO:0000256" key="4">
    <source>
        <dbReference type="ARBA" id="ARBA00022692"/>
    </source>
</evidence>
<keyword evidence="5 8" id="KW-1133">Transmembrane helix</keyword>
<evidence type="ECO:0000256" key="1">
    <source>
        <dbReference type="ARBA" id="ARBA00004651"/>
    </source>
</evidence>
<dbReference type="SUPFAM" id="SSF50182">
    <property type="entry name" value="Sm-like ribonucleoproteins"/>
    <property type="match status" value="1"/>
</dbReference>
<gene>
    <name evidence="12" type="ORF">DBV39_00345</name>
</gene>
<dbReference type="GO" id="GO:0005886">
    <property type="term" value="C:plasma membrane"/>
    <property type="evidence" value="ECO:0007669"/>
    <property type="project" value="UniProtKB-SubCell"/>
</dbReference>
<feature type="domain" description="Mechanosensitive ion channel transmembrane helices 2/3" evidence="11">
    <location>
        <begin position="524"/>
        <end position="565"/>
    </location>
</feature>
<feature type="transmembrane region" description="Helical" evidence="8">
    <location>
        <begin position="518"/>
        <end position="539"/>
    </location>
</feature>
<comment type="subcellular location">
    <subcellularLocation>
        <location evidence="1">Cell membrane</location>
        <topology evidence="1">Multi-pass membrane protein</topology>
    </subcellularLocation>
</comment>
<accession>A0A2R4XF41</accession>
<evidence type="ECO:0000259" key="11">
    <source>
        <dbReference type="Pfam" id="PF21088"/>
    </source>
</evidence>
<dbReference type="SUPFAM" id="SSF82689">
    <property type="entry name" value="Mechanosensitive channel protein MscS (YggB), C-terminal domain"/>
    <property type="match status" value="1"/>
</dbReference>
<keyword evidence="6 8" id="KW-0472">Membrane</keyword>
<evidence type="ECO:0000259" key="9">
    <source>
        <dbReference type="Pfam" id="PF00924"/>
    </source>
</evidence>
<proteinExistence type="inferred from homology"/>
<dbReference type="AlphaFoldDB" id="A0A2R4XF41"/>
<feature type="domain" description="Mechanosensitive ion channel MscS C-terminal" evidence="10">
    <location>
        <begin position="645"/>
        <end position="725"/>
    </location>
</feature>
<dbReference type="InterPro" id="IPR011066">
    <property type="entry name" value="MscS_channel_C_sf"/>
</dbReference>
<dbReference type="InterPro" id="IPR010920">
    <property type="entry name" value="LSM_dom_sf"/>
</dbReference>
<feature type="transmembrane region" description="Helical" evidence="8">
    <location>
        <begin position="443"/>
        <end position="464"/>
    </location>
</feature>
<dbReference type="PANTHER" id="PTHR30566:SF5">
    <property type="entry name" value="MECHANOSENSITIVE ION CHANNEL PROTEIN 1, MITOCHONDRIAL-RELATED"/>
    <property type="match status" value="1"/>
</dbReference>
<organism evidence="12 13">
    <name type="scientific">Orrella marina</name>
    <dbReference type="NCBI Taxonomy" id="2163011"/>
    <lineage>
        <taxon>Bacteria</taxon>
        <taxon>Pseudomonadati</taxon>
        <taxon>Pseudomonadota</taxon>
        <taxon>Betaproteobacteria</taxon>
        <taxon>Burkholderiales</taxon>
        <taxon>Alcaligenaceae</taxon>
        <taxon>Orrella</taxon>
    </lineage>
</organism>
<dbReference type="Pfam" id="PF21088">
    <property type="entry name" value="MS_channel_1st"/>
    <property type="match status" value="1"/>
</dbReference>
<dbReference type="InterPro" id="IPR006685">
    <property type="entry name" value="MscS_channel_2nd"/>
</dbReference>
<feature type="transmembrane region" description="Helical" evidence="8">
    <location>
        <begin position="476"/>
        <end position="498"/>
    </location>
</feature>
<dbReference type="Gene3D" id="3.30.70.100">
    <property type="match status" value="1"/>
</dbReference>
<feature type="domain" description="Mechanosensitive ion channel MscS" evidence="9">
    <location>
        <begin position="567"/>
        <end position="632"/>
    </location>
</feature>
<feature type="transmembrane region" description="Helical" evidence="8">
    <location>
        <begin position="545"/>
        <end position="564"/>
    </location>
</feature>
<feature type="transmembrane region" description="Helical" evidence="8">
    <location>
        <begin position="405"/>
        <end position="431"/>
    </location>
</feature>
<dbReference type="GO" id="GO:0008381">
    <property type="term" value="F:mechanosensitive monoatomic ion channel activity"/>
    <property type="evidence" value="ECO:0007669"/>
    <property type="project" value="UniProtKB-ARBA"/>
</dbReference>
<evidence type="ECO:0000313" key="12">
    <source>
        <dbReference type="EMBL" id="AWB32415.1"/>
    </source>
</evidence>
<evidence type="ECO:0000256" key="8">
    <source>
        <dbReference type="SAM" id="Phobius"/>
    </source>
</evidence>
<dbReference type="EMBL" id="CP028901">
    <property type="protein sequence ID" value="AWB32415.1"/>
    <property type="molecule type" value="Genomic_DNA"/>
</dbReference>
<evidence type="ECO:0008006" key="14">
    <source>
        <dbReference type="Google" id="ProtNLM"/>
    </source>
</evidence>
<dbReference type="PANTHER" id="PTHR30566">
    <property type="entry name" value="YNAI-RELATED MECHANOSENSITIVE ION CHANNEL"/>
    <property type="match status" value="1"/>
</dbReference>
<evidence type="ECO:0000259" key="10">
    <source>
        <dbReference type="Pfam" id="PF21082"/>
    </source>
</evidence>
<reference evidence="12 13" key="1">
    <citation type="submission" date="2018-04" db="EMBL/GenBank/DDBJ databases">
        <title>Bordetella sp. HZ20 isolated from seawater.</title>
        <authorList>
            <person name="Sun C."/>
        </authorList>
    </citation>
    <scope>NUCLEOTIDE SEQUENCE [LARGE SCALE GENOMIC DNA]</scope>
    <source>
        <strain evidence="12 13">HZ20</strain>
    </source>
</reference>
<evidence type="ECO:0000256" key="3">
    <source>
        <dbReference type="ARBA" id="ARBA00022475"/>
    </source>
</evidence>
<dbReference type="InterPro" id="IPR049142">
    <property type="entry name" value="MS_channel_1st"/>
</dbReference>
<dbReference type="InterPro" id="IPR023408">
    <property type="entry name" value="MscS_beta-dom_sf"/>
</dbReference>
<name>A0A2R4XF41_9BURK</name>
<dbReference type="Gene3D" id="2.30.30.60">
    <property type="match status" value="1"/>
</dbReference>
<protein>
    <recommendedName>
        <fullName evidence="14">Mechanosensitive ion channel family protein</fullName>
    </recommendedName>
</protein>
<dbReference type="Pfam" id="PF00924">
    <property type="entry name" value="MS_channel_2nd"/>
    <property type="match status" value="1"/>
</dbReference>
<evidence type="ECO:0000256" key="6">
    <source>
        <dbReference type="ARBA" id="ARBA00023136"/>
    </source>
</evidence>
<dbReference type="Proteomes" id="UP000244571">
    <property type="component" value="Chromosome"/>
</dbReference>
<dbReference type="Gene3D" id="1.10.287.1260">
    <property type="match status" value="1"/>
</dbReference>
<keyword evidence="13" id="KW-1185">Reference proteome</keyword>
<keyword evidence="3" id="KW-1003">Cell membrane</keyword>